<dbReference type="RefSeq" id="WP_096597143.1">
    <property type="nucleotide sequence ID" value="NZ_LR134263.1"/>
</dbReference>
<organism evidence="2 4">
    <name type="scientific">Staphylococcus delphini</name>
    <dbReference type="NCBI Taxonomy" id="53344"/>
    <lineage>
        <taxon>Bacteria</taxon>
        <taxon>Bacillati</taxon>
        <taxon>Bacillota</taxon>
        <taxon>Bacilli</taxon>
        <taxon>Bacillales</taxon>
        <taxon>Staphylococcaceae</taxon>
        <taxon>Staphylococcus</taxon>
        <taxon>Staphylococcus intermedius group</taxon>
    </lineage>
</organism>
<dbReference type="AlphaFoldDB" id="A0AAQ0S0M2"/>
<dbReference type="Proteomes" id="UP000266198">
    <property type="component" value="Unassembled WGS sequence"/>
</dbReference>
<keyword evidence="1" id="KW-1133">Transmembrane helix</keyword>
<evidence type="ECO:0000313" key="3">
    <source>
        <dbReference type="EMBL" id="RIZ55536.1"/>
    </source>
</evidence>
<sequence>MNNSAYLKENFSQVVKIVLLGVFTLSVGLILAQGLTFDFSKLVPGLSFAAALHGIRKAREVYKTTKRLRTALKIVTGWSGVSLVISVLGDAAVGYLLDHHIYTLASW</sequence>
<dbReference type="EMBL" id="NIPK01000003">
    <property type="protein sequence ID" value="RIZ55536.1"/>
    <property type="molecule type" value="Genomic_DNA"/>
</dbReference>
<keyword evidence="5" id="KW-1185">Reference proteome</keyword>
<dbReference type="Proteomes" id="UP000217473">
    <property type="component" value="Unassembled WGS sequence"/>
</dbReference>
<evidence type="ECO:0000313" key="2">
    <source>
        <dbReference type="EMBL" id="PCF50267.1"/>
    </source>
</evidence>
<reference evidence="2 4" key="1">
    <citation type="journal article" date="2017" name="PLoS ONE">
        <title>Development of a real-time PCR for detection of Staphylococcus pseudintermedius using a novel automated comparison of whole-genome sequences.</title>
        <authorList>
            <person name="Verstappen K.M."/>
            <person name="Huijbregts L."/>
            <person name="Spaninks M."/>
            <person name="Wagenaar J.A."/>
            <person name="Fluit A.C."/>
            <person name="Duim B."/>
        </authorList>
    </citation>
    <scope>NUCLEOTIDE SEQUENCE [LARGE SCALE GENOMIC DNA]</scope>
    <source>
        <strain evidence="2 4">15S02591-1</strain>
    </source>
</reference>
<feature type="transmembrane region" description="Helical" evidence="1">
    <location>
        <begin position="75"/>
        <end position="97"/>
    </location>
</feature>
<gene>
    <name evidence="2" type="ORF">B5C07_07045</name>
    <name evidence="3" type="ORF">CDL68_02255</name>
</gene>
<protein>
    <submittedName>
        <fullName evidence="2">Uncharacterized protein</fullName>
    </submittedName>
</protein>
<keyword evidence="1" id="KW-0812">Transmembrane</keyword>
<evidence type="ECO:0000256" key="1">
    <source>
        <dbReference type="SAM" id="Phobius"/>
    </source>
</evidence>
<comment type="caution">
    <text evidence="2">The sequence shown here is derived from an EMBL/GenBank/DDBJ whole genome shotgun (WGS) entry which is preliminary data.</text>
</comment>
<accession>A0AAQ0S0M2</accession>
<dbReference type="EMBL" id="MWUR01000009">
    <property type="protein sequence ID" value="PCF50267.1"/>
    <property type="molecule type" value="Genomic_DNA"/>
</dbReference>
<evidence type="ECO:0000313" key="4">
    <source>
        <dbReference type="Proteomes" id="UP000217473"/>
    </source>
</evidence>
<name>A0AAQ0S0M2_9STAP</name>
<feature type="transmembrane region" description="Helical" evidence="1">
    <location>
        <begin position="14"/>
        <end position="33"/>
    </location>
</feature>
<keyword evidence="1" id="KW-0472">Membrane</keyword>
<reference evidence="3 5" key="2">
    <citation type="submission" date="2017-06" db="EMBL/GenBank/DDBJ databases">
        <title>Identification of a new gene, sdsY, involved in staphylococcal internalization in non-professional phagocytic cells (NPPCs).</title>
        <authorList>
            <person name="Maali Y."/>
            <person name="Martins-Simoes P."/>
            <person name="Trouillet-Assant S."/>
            <person name="Laurent F."/>
            <person name="Diot A."/>
            <person name="Verhoeven P."/>
            <person name="Bouvard D."/>
            <person name="Vandenesch F."/>
            <person name="Bes M."/>
        </authorList>
    </citation>
    <scope>NUCLEOTIDE SEQUENCE [LARGE SCALE GENOMIC DNA]</scope>
    <source>
        <strain evidence="3 5">Heidy</strain>
    </source>
</reference>
<evidence type="ECO:0000313" key="5">
    <source>
        <dbReference type="Proteomes" id="UP000266198"/>
    </source>
</evidence>
<proteinExistence type="predicted"/>